<accession>A0ABW4ZJI0</accession>
<comment type="caution">
    <text evidence="16">The sequence shown here is derived from an EMBL/GenBank/DDBJ whole genome shotgun (WGS) entry which is preliminary data.</text>
</comment>
<dbReference type="NCBIfam" id="TIGR02055">
    <property type="entry name" value="APS_reductase"/>
    <property type="match status" value="1"/>
</dbReference>
<evidence type="ECO:0000256" key="9">
    <source>
        <dbReference type="ARBA" id="ARBA00024386"/>
    </source>
</evidence>
<keyword evidence="5 14" id="KW-0408">Iron</keyword>
<name>A0ABW4ZJI0_9SPHI</name>
<evidence type="ECO:0000259" key="15">
    <source>
        <dbReference type="Pfam" id="PF01507"/>
    </source>
</evidence>
<evidence type="ECO:0000256" key="1">
    <source>
        <dbReference type="ARBA" id="ARBA00009732"/>
    </source>
</evidence>
<sequence>MTQILKDRVAELSAKVQSLPPKEALALLAQEFAGKIIFSSSFSWEDQAISHIIFSNNIPIKVFTLDTGRLFTETYYVWSRTTEMYNAKIEAYYPNQQLLQEFVTEKGPNSFYESVENRKGCCYIRKVEPLQRALSGNEIWVTGLRAEHSPERHDLPILEWDETNNIIKFHPLLHWTTDEVRSFINTNGIPYNTLHDKGFVSIGCQPCTRAIMPGDDFRAGRWWWEDKASKECGLHAHS</sequence>
<evidence type="ECO:0000256" key="6">
    <source>
        <dbReference type="ARBA" id="ARBA00023014"/>
    </source>
</evidence>
<dbReference type="CDD" id="cd23945">
    <property type="entry name" value="PAPS_reductase"/>
    <property type="match status" value="1"/>
</dbReference>
<dbReference type="NCBIfam" id="NF002537">
    <property type="entry name" value="PRK02090.1"/>
    <property type="match status" value="1"/>
</dbReference>
<feature type="binding site" evidence="14">
    <location>
        <position position="204"/>
    </location>
    <ligand>
        <name>[4Fe-4S] cluster</name>
        <dbReference type="ChEBI" id="CHEBI:49883"/>
    </ligand>
</feature>
<dbReference type="NCBIfam" id="TIGR00434">
    <property type="entry name" value="cysH"/>
    <property type="match status" value="1"/>
</dbReference>
<dbReference type="Pfam" id="PF01507">
    <property type="entry name" value="PAPS_reduct"/>
    <property type="match status" value="1"/>
</dbReference>
<evidence type="ECO:0000256" key="14">
    <source>
        <dbReference type="HAMAP-Rule" id="MF_00063"/>
    </source>
</evidence>
<dbReference type="GO" id="GO:0004604">
    <property type="term" value="F:phosphoadenylyl-sulfate reductase (thioredoxin) activity"/>
    <property type="evidence" value="ECO:0007669"/>
    <property type="project" value="UniProtKB-EC"/>
</dbReference>
<reference evidence="17" key="1">
    <citation type="journal article" date="2019" name="Int. J. Syst. Evol. Microbiol.">
        <title>The Global Catalogue of Microorganisms (GCM) 10K type strain sequencing project: providing services to taxonomists for standard genome sequencing and annotation.</title>
        <authorList>
            <consortium name="The Broad Institute Genomics Platform"/>
            <consortium name="The Broad Institute Genome Sequencing Center for Infectious Disease"/>
            <person name="Wu L."/>
            <person name="Ma J."/>
        </authorList>
    </citation>
    <scope>NUCLEOTIDE SEQUENCE [LARGE SCALE GENOMIC DNA]</scope>
    <source>
        <strain evidence="17">KCTC 42217</strain>
    </source>
</reference>
<dbReference type="PANTHER" id="PTHR46482:SF9">
    <property type="entry name" value="5'-ADENYLYLSULFATE REDUCTASE 1, CHLOROPLASTIC"/>
    <property type="match status" value="1"/>
</dbReference>
<feature type="domain" description="Phosphoadenosine phosphosulphate reductase" evidence="15">
    <location>
        <begin position="36"/>
        <end position="210"/>
    </location>
</feature>
<dbReference type="InterPro" id="IPR011798">
    <property type="entry name" value="APS_reductase"/>
</dbReference>
<dbReference type="EC" id="1.8.4.10" evidence="9 14"/>
<dbReference type="InterPro" id="IPR014729">
    <property type="entry name" value="Rossmann-like_a/b/a_fold"/>
</dbReference>
<comment type="cofactor">
    <cofactor evidence="14">
        <name>[4Fe-4S] cluster</name>
        <dbReference type="ChEBI" id="CHEBI:49883"/>
    </cofactor>
    <text evidence="14">Binds 1 [4Fe-4S] cluster per subunit.</text>
</comment>
<evidence type="ECO:0000256" key="11">
    <source>
        <dbReference type="ARBA" id="ARBA00030894"/>
    </source>
</evidence>
<evidence type="ECO:0000256" key="4">
    <source>
        <dbReference type="ARBA" id="ARBA00023002"/>
    </source>
</evidence>
<evidence type="ECO:0000256" key="8">
    <source>
        <dbReference type="ARBA" id="ARBA00024327"/>
    </source>
</evidence>
<dbReference type="PANTHER" id="PTHR46482">
    <property type="entry name" value="5'-ADENYLYLSULFATE REDUCTASE 3, CHLOROPLASTIC"/>
    <property type="match status" value="1"/>
</dbReference>
<proteinExistence type="inferred from homology"/>
<dbReference type="Gene3D" id="3.40.50.620">
    <property type="entry name" value="HUPs"/>
    <property type="match status" value="1"/>
</dbReference>
<dbReference type="PIRSF" id="PIRSF000857">
    <property type="entry name" value="PAPS_reductase"/>
    <property type="match status" value="1"/>
</dbReference>
<dbReference type="InterPro" id="IPR004511">
    <property type="entry name" value="PAPS/APS_Rdtase"/>
</dbReference>
<feature type="binding site" evidence="14">
    <location>
        <position position="121"/>
    </location>
    <ligand>
        <name>[4Fe-4S] cluster</name>
        <dbReference type="ChEBI" id="CHEBI:49883"/>
    </ligand>
</feature>
<keyword evidence="6 14" id="KW-0411">Iron-sulfur</keyword>
<evidence type="ECO:0000313" key="16">
    <source>
        <dbReference type="EMBL" id="MFD2161716.1"/>
    </source>
</evidence>
<comment type="catalytic activity">
    <reaction evidence="13 14">
        <text>[thioredoxin]-disulfide + sulfite + AMP + 2 H(+) = adenosine 5'-phosphosulfate + [thioredoxin]-dithiol</text>
        <dbReference type="Rhea" id="RHEA:21976"/>
        <dbReference type="Rhea" id="RHEA-COMP:10698"/>
        <dbReference type="Rhea" id="RHEA-COMP:10700"/>
        <dbReference type="ChEBI" id="CHEBI:15378"/>
        <dbReference type="ChEBI" id="CHEBI:17359"/>
        <dbReference type="ChEBI" id="CHEBI:29950"/>
        <dbReference type="ChEBI" id="CHEBI:50058"/>
        <dbReference type="ChEBI" id="CHEBI:58243"/>
        <dbReference type="ChEBI" id="CHEBI:456215"/>
        <dbReference type="EC" id="1.8.4.10"/>
    </reaction>
</comment>
<feature type="binding site" evidence="14">
    <location>
        <position position="207"/>
    </location>
    <ligand>
        <name>[4Fe-4S] cluster</name>
        <dbReference type="ChEBI" id="CHEBI:49883"/>
    </ligand>
</feature>
<comment type="similarity">
    <text evidence="1 14">Belongs to the PAPS reductase family. CysH subfamily.</text>
</comment>
<gene>
    <name evidence="14" type="primary">cysH</name>
    <name evidence="16" type="ORF">ACFSJU_04880</name>
</gene>
<evidence type="ECO:0000256" key="7">
    <source>
        <dbReference type="ARBA" id="ARBA00024298"/>
    </source>
</evidence>
<evidence type="ECO:0000313" key="17">
    <source>
        <dbReference type="Proteomes" id="UP001597387"/>
    </source>
</evidence>
<comment type="function">
    <text evidence="7 14">Catalyzes the formation of sulfite from adenosine 5'-phosphosulfate (APS) using thioredoxin as an electron donor.</text>
</comment>
<organism evidence="16 17">
    <name type="scientific">Paradesertivirga mongoliensis</name>
    <dbReference type="NCBI Taxonomy" id="2100740"/>
    <lineage>
        <taxon>Bacteria</taxon>
        <taxon>Pseudomonadati</taxon>
        <taxon>Bacteroidota</taxon>
        <taxon>Sphingobacteriia</taxon>
        <taxon>Sphingobacteriales</taxon>
        <taxon>Sphingobacteriaceae</taxon>
        <taxon>Paradesertivirga</taxon>
    </lineage>
</organism>
<dbReference type="Proteomes" id="UP001597387">
    <property type="component" value="Unassembled WGS sequence"/>
</dbReference>
<keyword evidence="17" id="KW-1185">Reference proteome</keyword>
<evidence type="ECO:0000256" key="5">
    <source>
        <dbReference type="ARBA" id="ARBA00023004"/>
    </source>
</evidence>
<keyword evidence="2 14" id="KW-0963">Cytoplasm</keyword>
<comment type="pathway">
    <text evidence="8 14">Sulfur metabolism; hydrogen sulfide biosynthesis; sulfite from sulfate.</text>
</comment>
<feature type="active site" description="Nucleophile; cysteine thiosulfonate intermediate" evidence="14">
    <location>
        <position position="232"/>
    </location>
</feature>
<comment type="subcellular location">
    <subcellularLocation>
        <location evidence="14">Cytoplasm</location>
    </subcellularLocation>
</comment>
<keyword evidence="4 14" id="KW-0560">Oxidoreductase</keyword>
<dbReference type="EMBL" id="JBHUHZ010000001">
    <property type="protein sequence ID" value="MFD2161716.1"/>
    <property type="molecule type" value="Genomic_DNA"/>
</dbReference>
<dbReference type="InterPro" id="IPR002500">
    <property type="entry name" value="PAPS_reduct_dom"/>
</dbReference>
<evidence type="ECO:0000256" key="10">
    <source>
        <dbReference type="ARBA" id="ARBA00029514"/>
    </source>
</evidence>
<evidence type="ECO:0000256" key="2">
    <source>
        <dbReference type="ARBA" id="ARBA00022490"/>
    </source>
</evidence>
<evidence type="ECO:0000256" key="13">
    <source>
        <dbReference type="ARBA" id="ARBA00048441"/>
    </source>
</evidence>
<protein>
    <recommendedName>
        <fullName evidence="10 14">Adenosine 5'-phosphosulfate reductase</fullName>
        <shortName evidence="14">APS reductase</shortName>
        <ecNumber evidence="9 14">1.8.4.10</ecNumber>
    </recommendedName>
    <alternativeName>
        <fullName evidence="12 14">5'-adenylylsulfate reductase</fullName>
    </alternativeName>
    <alternativeName>
        <fullName evidence="11 14">Thioredoxin-dependent 5'-adenylylsulfate reductase</fullName>
    </alternativeName>
</protein>
<dbReference type="SUPFAM" id="SSF52402">
    <property type="entry name" value="Adenine nucleotide alpha hydrolases-like"/>
    <property type="match status" value="1"/>
</dbReference>
<keyword evidence="3 14" id="KW-0479">Metal-binding</keyword>
<dbReference type="HAMAP" id="MF_00063">
    <property type="entry name" value="CysH"/>
    <property type="match status" value="1"/>
</dbReference>
<dbReference type="RefSeq" id="WP_255898699.1">
    <property type="nucleotide sequence ID" value="NZ_JAFMZO010000001.1"/>
</dbReference>
<evidence type="ECO:0000256" key="3">
    <source>
        <dbReference type="ARBA" id="ARBA00022723"/>
    </source>
</evidence>
<feature type="binding site" evidence="14">
    <location>
        <position position="122"/>
    </location>
    <ligand>
        <name>[4Fe-4S] cluster</name>
        <dbReference type="ChEBI" id="CHEBI:49883"/>
    </ligand>
</feature>
<evidence type="ECO:0000256" key="12">
    <source>
        <dbReference type="ARBA" id="ARBA00032041"/>
    </source>
</evidence>